<dbReference type="PANTHER" id="PTHR31549">
    <property type="entry name" value="PROTEIN, PUTATIVE (DUF247)-RELATED-RELATED"/>
    <property type="match status" value="1"/>
</dbReference>
<dbReference type="Proteomes" id="UP001064489">
    <property type="component" value="Chromosome 2"/>
</dbReference>
<reference evidence="2" key="1">
    <citation type="journal article" date="2022" name="Plant J.">
        <title>Strategies of tolerance reflected in two North American maple genomes.</title>
        <authorList>
            <person name="McEvoy S.L."/>
            <person name="Sezen U.U."/>
            <person name="Trouern-Trend A."/>
            <person name="McMahon S.M."/>
            <person name="Schaberg P.G."/>
            <person name="Yang J."/>
            <person name="Wegrzyn J.L."/>
            <person name="Swenson N.G."/>
        </authorList>
    </citation>
    <scope>NUCLEOTIDE SEQUENCE</scope>
    <source>
        <strain evidence="2">91603</strain>
    </source>
</reference>
<dbReference type="EMBL" id="JAJSOW010000106">
    <property type="protein sequence ID" value="KAI9162094.1"/>
    <property type="molecule type" value="Genomic_DNA"/>
</dbReference>
<accession>A0AAD5IFV8</accession>
<organism evidence="2 3">
    <name type="scientific">Acer negundo</name>
    <name type="common">Box elder</name>
    <dbReference type="NCBI Taxonomy" id="4023"/>
    <lineage>
        <taxon>Eukaryota</taxon>
        <taxon>Viridiplantae</taxon>
        <taxon>Streptophyta</taxon>
        <taxon>Embryophyta</taxon>
        <taxon>Tracheophyta</taxon>
        <taxon>Spermatophyta</taxon>
        <taxon>Magnoliopsida</taxon>
        <taxon>eudicotyledons</taxon>
        <taxon>Gunneridae</taxon>
        <taxon>Pentapetalae</taxon>
        <taxon>rosids</taxon>
        <taxon>malvids</taxon>
        <taxon>Sapindales</taxon>
        <taxon>Sapindaceae</taxon>
        <taxon>Hippocastanoideae</taxon>
        <taxon>Acereae</taxon>
        <taxon>Acer</taxon>
    </lineage>
</organism>
<protein>
    <submittedName>
        <fullName evidence="2">Uncharacterized protein</fullName>
    </submittedName>
</protein>
<dbReference type="InterPro" id="IPR004158">
    <property type="entry name" value="DUF247_pln"/>
</dbReference>
<feature type="region of interest" description="Disordered" evidence="1">
    <location>
        <begin position="1"/>
        <end position="33"/>
    </location>
</feature>
<dbReference type="Pfam" id="PF03140">
    <property type="entry name" value="DUF247"/>
    <property type="match status" value="1"/>
</dbReference>
<reference evidence="2" key="2">
    <citation type="submission" date="2023-02" db="EMBL/GenBank/DDBJ databases">
        <authorList>
            <person name="Swenson N.G."/>
            <person name="Wegrzyn J.L."/>
            <person name="Mcevoy S.L."/>
        </authorList>
    </citation>
    <scope>NUCLEOTIDE SEQUENCE</scope>
    <source>
        <strain evidence="2">91603</strain>
        <tissue evidence="2">Leaf</tissue>
    </source>
</reference>
<proteinExistence type="predicted"/>
<sequence>MSQKDDIVPMEAVPERKAARQQSGETSRDNDATRLISSSLEEYFKSLDEALRDEAENSTKPKIQKIPFMLRDNDNFKKYLEPGVVSIGPFHAKNSNLQVTKRMKLKLAALFIQKDDMDRNLLYEKIKEKIADFKGCYTDEATQGYNNEELAWMFLVDGCALLHYMSICAFEKKVRDKMLKRLKIKKDHMEFVQQDVFLLDNQLPYELLELLMGLSNTRYKEELIKHSLEKFILDSINAPPDLYEANQKNYQKAWKDKKPLHLLDLLRTTLIQPDNEEDASHATIHKRERSQKLKKLKEILGEKVFETGKKLIDSLTFKKKHVWHSSFRNIEELKAAGISLKPSVTSSMKSISFSGGTLKIPPIVVDDWTEAKLLNLAAYEMCPDFQNEFEVSTYIFFMDSLIDRAKDAKELRESGILHNALGSDKQVAKLFNKISTDLVPNQMYEVVRRKIQSHCDNKWMTWRAQFCARHFHSPWSVKKHTMIYLVARIELLNWTMKKLQNEATVALDQLLSLSPVKRAEELLVSRKRELHSETNQERGQQWKEIT</sequence>
<evidence type="ECO:0000313" key="2">
    <source>
        <dbReference type="EMBL" id="KAI9162094.1"/>
    </source>
</evidence>
<evidence type="ECO:0000256" key="1">
    <source>
        <dbReference type="SAM" id="MobiDB-lite"/>
    </source>
</evidence>
<dbReference type="PANTHER" id="PTHR31549:SF191">
    <property type="entry name" value="DUF247 DOMAIN PROTEIN"/>
    <property type="match status" value="1"/>
</dbReference>
<gene>
    <name evidence="2" type="ORF">LWI28_023812</name>
</gene>
<evidence type="ECO:0000313" key="3">
    <source>
        <dbReference type="Proteomes" id="UP001064489"/>
    </source>
</evidence>
<name>A0AAD5IFV8_ACENE</name>
<dbReference type="AlphaFoldDB" id="A0AAD5IFV8"/>
<keyword evidence="3" id="KW-1185">Reference proteome</keyword>
<feature type="compositionally biased region" description="Basic and acidic residues" evidence="1">
    <location>
        <begin position="1"/>
        <end position="18"/>
    </location>
</feature>
<comment type="caution">
    <text evidence="2">The sequence shown here is derived from an EMBL/GenBank/DDBJ whole genome shotgun (WGS) entry which is preliminary data.</text>
</comment>